<evidence type="ECO:0000313" key="6">
    <source>
        <dbReference type="EMBL" id="KPI34396.1"/>
    </source>
</evidence>
<dbReference type="Proteomes" id="UP000038010">
    <property type="component" value="Unassembled WGS sequence"/>
</dbReference>
<feature type="transmembrane region" description="Helical" evidence="5">
    <location>
        <begin position="153"/>
        <end position="176"/>
    </location>
</feature>
<dbReference type="OrthoDB" id="5348404at2759"/>
<sequence length="331" mass="36844">MSPTCPALPPNAYAEGMPIHGSMTFQRLVQIIAWICFAVTAVLCIGLSSLHFRRYRSPNEQRNVFRIIIFPVVACLVSVVCIHTYHASNYIAPIASLYEAVALVALYLLYVHYVAPEPRSRADVFQRLIYTTKKGESKPGQGYSLLRSSWRVLFTYLVVYFILVIATEITLAIGVYCETSNKPHFAHVWIQAFELIATITALVTIFRFQRTLKHHMSGRKALPKLVIFKLFVIIVTVQRFVFSIIGGHVKGSDKITYSDVTIGLQSLLVCLEALVTQIAFFFCFSPKEFSGIGHQSDKEGVALGPLAALCHALNPKDLVVGLGQAYGLVEL</sequence>
<organism evidence="6 7">
    <name type="scientific">Cyphellophora attinorum</name>
    <dbReference type="NCBI Taxonomy" id="1664694"/>
    <lineage>
        <taxon>Eukaryota</taxon>
        <taxon>Fungi</taxon>
        <taxon>Dikarya</taxon>
        <taxon>Ascomycota</taxon>
        <taxon>Pezizomycotina</taxon>
        <taxon>Eurotiomycetes</taxon>
        <taxon>Chaetothyriomycetidae</taxon>
        <taxon>Chaetothyriales</taxon>
        <taxon>Cyphellophoraceae</taxon>
        <taxon>Cyphellophora</taxon>
    </lineage>
</organism>
<gene>
    <name evidence="6" type="ORF">AB675_3894</name>
</gene>
<keyword evidence="7" id="KW-1185">Reference proteome</keyword>
<accession>A0A0N1NX65</accession>
<comment type="subcellular location">
    <subcellularLocation>
        <location evidence="1">Membrane</location>
        <topology evidence="1">Multi-pass membrane protein</topology>
    </subcellularLocation>
</comment>
<name>A0A0N1NX65_9EURO</name>
<evidence type="ECO:0000256" key="3">
    <source>
        <dbReference type="ARBA" id="ARBA00022989"/>
    </source>
</evidence>
<keyword evidence="4 5" id="KW-0472">Membrane</keyword>
<feature type="transmembrane region" description="Helical" evidence="5">
    <location>
        <begin position="226"/>
        <end position="246"/>
    </location>
</feature>
<proteinExistence type="predicted"/>
<protein>
    <recommendedName>
        <fullName evidence="8">Transmembrane protein</fullName>
    </recommendedName>
</protein>
<dbReference type="STRING" id="1664694.A0A0N1NX65"/>
<dbReference type="PANTHER" id="PTHR23423">
    <property type="entry name" value="ORGANIC SOLUTE TRANSPORTER-RELATED"/>
    <property type="match status" value="1"/>
</dbReference>
<evidence type="ECO:0000256" key="2">
    <source>
        <dbReference type="ARBA" id="ARBA00022692"/>
    </source>
</evidence>
<evidence type="ECO:0008006" key="8">
    <source>
        <dbReference type="Google" id="ProtNLM"/>
    </source>
</evidence>
<dbReference type="Pfam" id="PF03619">
    <property type="entry name" value="Solute_trans_a"/>
    <property type="match status" value="1"/>
</dbReference>
<evidence type="ECO:0000256" key="4">
    <source>
        <dbReference type="ARBA" id="ARBA00023136"/>
    </source>
</evidence>
<dbReference type="GeneID" id="28735866"/>
<comment type="caution">
    <text evidence="6">The sequence shown here is derived from an EMBL/GenBank/DDBJ whole genome shotgun (WGS) entry which is preliminary data.</text>
</comment>
<keyword evidence="3 5" id="KW-1133">Transmembrane helix</keyword>
<dbReference type="EMBL" id="LFJN01000061">
    <property type="protein sequence ID" value="KPI34396.1"/>
    <property type="molecule type" value="Genomic_DNA"/>
</dbReference>
<dbReference type="VEuPathDB" id="FungiDB:AB675_3894"/>
<evidence type="ECO:0000313" key="7">
    <source>
        <dbReference type="Proteomes" id="UP000038010"/>
    </source>
</evidence>
<evidence type="ECO:0000256" key="5">
    <source>
        <dbReference type="SAM" id="Phobius"/>
    </source>
</evidence>
<dbReference type="AlphaFoldDB" id="A0A0N1NX65"/>
<evidence type="ECO:0000256" key="1">
    <source>
        <dbReference type="ARBA" id="ARBA00004141"/>
    </source>
</evidence>
<dbReference type="RefSeq" id="XP_017994359.1">
    <property type="nucleotide sequence ID" value="XM_018143986.1"/>
</dbReference>
<dbReference type="GO" id="GO:0016020">
    <property type="term" value="C:membrane"/>
    <property type="evidence" value="ECO:0007669"/>
    <property type="project" value="UniProtKB-SubCell"/>
</dbReference>
<reference evidence="6 7" key="1">
    <citation type="submission" date="2015-06" db="EMBL/GenBank/DDBJ databases">
        <title>Draft genome of the ant-associated black yeast Phialophora attae CBS 131958.</title>
        <authorList>
            <person name="Moreno L.F."/>
            <person name="Stielow B.J."/>
            <person name="de Hoog S."/>
            <person name="Vicente V.A."/>
            <person name="Weiss V.A."/>
            <person name="de Vries M."/>
            <person name="Cruz L.M."/>
            <person name="Souza E.M."/>
        </authorList>
    </citation>
    <scope>NUCLEOTIDE SEQUENCE [LARGE SCALE GENOMIC DNA]</scope>
    <source>
        <strain evidence="6 7">CBS 131958</strain>
    </source>
</reference>
<feature type="transmembrane region" description="Helical" evidence="5">
    <location>
        <begin position="64"/>
        <end position="85"/>
    </location>
</feature>
<feature type="transmembrane region" description="Helical" evidence="5">
    <location>
        <begin position="188"/>
        <end position="206"/>
    </location>
</feature>
<feature type="transmembrane region" description="Helical" evidence="5">
    <location>
        <begin position="266"/>
        <end position="284"/>
    </location>
</feature>
<feature type="transmembrane region" description="Helical" evidence="5">
    <location>
        <begin position="91"/>
        <end position="111"/>
    </location>
</feature>
<feature type="transmembrane region" description="Helical" evidence="5">
    <location>
        <begin position="31"/>
        <end position="52"/>
    </location>
</feature>
<dbReference type="InterPro" id="IPR005178">
    <property type="entry name" value="Ostalpha/TMEM184C"/>
</dbReference>
<dbReference type="SMART" id="SM01417">
    <property type="entry name" value="Solute_trans_a"/>
    <property type="match status" value="1"/>
</dbReference>
<keyword evidence="2 5" id="KW-0812">Transmembrane</keyword>